<sequence>MLPKQEDLVFFARTSDKKAKSMLWATKEEPDKIQVKYKCVCGYIGKTSLPRKDIVVYVCEKCGEKIQYITYKVEKKRAKNKQ</sequence>
<evidence type="ECO:0000313" key="6">
    <source>
        <dbReference type="EMBL" id="PIY99708.1"/>
    </source>
</evidence>
<evidence type="ECO:0000313" key="7">
    <source>
        <dbReference type="EMBL" id="PJB04153.1"/>
    </source>
</evidence>
<evidence type="ECO:0000313" key="4">
    <source>
        <dbReference type="EMBL" id="PIV89665.1"/>
    </source>
</evidence>
<accession>A0A2H9N229</accession>
<dbReference type="EMBL" id="PEUT01000051">
    <property type="protein sequence ID" value="PIV13590.1"/>
    <property type="molecule type" value="Genomic_DNA"/>
</dbReference>
<accession>A0A2H9RDM5</accession>
<dbReference type="Proteomes" id="UP000230477">
    <property type="component" value="Unassembled WGS sequence"/>
</dbReference>
<evidence type="ECO:0000313" key="10">
    <source>
        <dbReference type="Proteomes" id="UP000228888"/>
    </source>
</evidence>
<evidence type="ECO:0000313" key="11">
    <source>
        <dbReference type="Proteomes" id="UP000229789"/>
    </source>
</evidence>
<dbReference type="Proteomes" id="UP000230713">
    <property type="component" value="Unassembled WGS sequence"/>
</dbReference>
<evidence type="ECO:0000313" key="5">
    <source>
        <dbReference type="EMBL" id="PIX27907.1"/>
    </source>
</evidence>
<dbReference type="Proteomes" id="UP000231449">
    <property type="component" value="Unassembled WGS sequence"/>
</dbReference>
<dbReference type="EMBL" id="PFFF01000038">
    <property type="protein sequence ID" value="PIV89665.1"/>
    <property type="molecule type" value="Genomic_DNA"/>
</dbReference>
<dbReference type="EMBL" id="PFSX01000041">
    <property type="protein sequence ID" value="PJC01320.1"/>
    <property type="molecule type" value="Genomic_DNA"/>
</dbReference>
<evidence type="ECO:0000313" key="2">
    <source>
        <dbReference type="EMBL" id="PIV13590.1"/>
    </source>
</evidence>
<dbReference type="EMBL" id="PFMG01000053">
    <property type="protein sequence ID" value="PIY99708.1"/>
    <property type="molecule type" value="Genomic_DNA"/>
</dbReference>
<accession>A0A2H9QTD5</accession>
<accession>A0A2G9LIY6</accession>
<gene>
    <name evidence="8" type="ORF">CO072_01615</name>
    <name evidence="7" type="ORF">CO124_00790</name>
    <name evidence="3" type="ORF">COS22_02195</name>
    <name evidence="2" type="ORF">COS45_02085</name>
    <name evidence="4" type="ORF">COW47_01645</name>
    <name evidence="1" type="ORF">COW69_01970</name>
    <name evidence="6" type="ORF">COY63_02145</name>
    <name evidence="5" type="ORF">COZ66_02435</name>
</gene>
<organism evidence="1 11">
    <name type="scientific">Huberarchaeum crystalense</name>
    <dbReference type="NCBI Taxonomy" id="2014257"/>
    <lineage>
        <taxon>Archaea</taxon>
        <taxon>Candidatus Huberarchaeota</taxon>
        <taxon>Candidatus Huberarchaeia</taxon>
        <taxon>Candidatus Huberarchaeales</taxon>
        <taxon>Candidatus Huberarchaeaceae</taxon>
        <taxon>Candidatus Huberarchaeum</taxon>
    </lineage>
</organism>
<dbReference type="Proteomes" id="UP000231232">
    <property type="component" value="Unassembled WGS sequence"/>
</dbReference>
<evidence type="ECO:0000313" key="9">
    <source>
        <dbReference type="Proteomes" id="UP000228874"/>
    </source>
</evidence>
<dbReference type="EMBL" id="PCUF01000026">
    <property type="protein sequence ID" value="PIN66499.1"/>
    <property type="molecule type" value="Genomic_DNA"/>
</dbReference>
<protein>
    <submittedName>
        <fullName evidence="1">Uncharacterized protein</fullName>
    </submittedName>
</protein>
<accession>A0A2H9P861</accession>
<dbReference type="EMBL" id="PFUW01000016">
    <property type="protein sequence ID" value="PJB04153.1"/>
    <property type="molecule type" value="Genomic_DNA"/>
</dbReference>
<dbReference type="EMBL" id="PETW01000040">
    <property type="protein sequence ID" value="PIV46301.1"/>
    <property type="molecule type" value="Genomic_DNA"/>
</dbReference>
<accession>A0A2H9M6Y8</accession>
<evidence type="ECO:0000313" key="8">
    <source>
        <dbReference type="EMBL" id="PJC01320.1"/>
    </source>
</evidence>
<name>A0A2G9LIY6_HUBC1</name>
<accession>A0A2H9MMR0</accession>
<dbReference type="Proteomes" id="UP000228888">
    <property type="component" value="Unassembled WGS sequence"/>
</dbReference>
<dbReference type="AlphaFoldDB" id="A0A2G9LIY6"/>
<evidence type="ECO:0000313" key="1">
    <source>
        <dbReference type="EMBL" id="PIN66499.1"/>
    </source>
</evidence>
<proteinExistence type="predicted"/>
<evidence type="ECO:0000313" key="3">
    <source>
        <dbReference type="EMBL" id="PIV46301.1"/>
    </source>
</evidence>
<comment type="caution">
    <text evidence="1">The sequence shown here is derived from an EMBL/GenBank/DDBJ whole genome shotgun (WGS) entry which is preliminary data.</text>
</comment>
<dbReference type="Proteomes" id="UP000229789">
    <property type="component" value="Unassembled WGS sequence"/>
</dbReference>
<dbReference type="Proteomes" id="UP000228874">
    <property type="component" value="Unassembled WGS sequence"/>
</dbReference>
<reference evidence="9 10" key="2">
    <citation type="submission" date="2017-09" db="EMBL/GenBank/DDBJ databases">
        <title>Depth-based differentiation of microbial function through sediment-hosted aquifers and enrichment of novel symbionts in the deep terrestrial subsurface.</title>
        <authorList>
            <person name="Probst A.J."/>
            <person name="Ladd B."/>
            <person name="Jarett J.K."/>
            <person name="Geller-Mcgrath D.E."/>
            <person name="Sieber C.M.K."/>
            <person name="Emerson J.B."/>
            <person name="Anantharaman K."/>
            <person name="Thomas B.C."/>
            <person name="Malmstrom R."/>
            <person name="Stieglmeier M."/>
            <person name="Klingl A."/>
            <person name="Woyke T."/>
            <person name="Ryan C.M."/>
            <person name="Banfield J.F."/>
        </authorList>
    </citation>
    <scope>NUCLEOTIDE SEQUENCE [LARGE SCALE GENOMIC DNA]</scope>
</reference>
<dbReference type="EMBL" id="PFIH01000062">
    <property type="protein sequence ID" value="PIX27907.1"/>
    <property type="molecule type" value="Genomic_DNA"/>
</dbReference>
<reference evidence="1 11" key="1">
    <citation type="submission" date="2017-09" db="EMBL/GenBank/DDBJ databases">
        <title>Depth-based differentiation of microbial function through sediment-hosted aquifers and enrichment of novel symbionts in the deep terrestrial subsurface.</title>
        <authorList>
            <person name="Probst A.J."/>
            <person name="Ladd B."/>
            <person name="Jarett J.K."/>
            <person name="Geller-Mcgrath D.E."/>
            <person name="Sieber C.M."/>
            <person name="Emerson J.B."/>
            <person name="Anantharaman K."/>
            <person name="Thomas B.C."/>
            <person name="Malmstrom R."/>
            <person name="Stieglmeier M."/>
            <person name="Klingl A."/>
            <person name="Woyke T."/>
            <person name="Ryan C.M."/>
            <person name="Banfield J.F."/>
        </authorList>
    </citation>
    <scope>NUCLEOTIDE SEQUENCE [LARGE SCALE GENOMIC DNA]</scope>
    <source>
        <strain evidence="3">CG02_land_8_20_14_3_00_31_209</strain>
        <strain evidence="2">CG03_land_8_20_14_0_80_31_114</strain>
        <strain evidence="4">CG17_big_fil_post_rev_8_21_14_2_50_31_73</strain>
        <strain evidence="1">CG18_big_fil_WC_8_21_14_2_50_31_19</strain>
        <strain evidence="6">CG_4_10_14_0_8_um_filter_31_133</strain>
        <strain evidence="5">CG_4_8_14_3_um_filter</strain>
        <strain evidence="8">CG_4_9_14_0_8_um_filter_31_21</strain>
        <strain evidence="7">CG_4_9_14_3_um_filter_31_125</strain>
    </source>
</reference>
<accession>A0A2H9M2R6</accession>
<dbReference type="Proteomes" id="UP000228989">
    <property type="component" value="Unassembled WGS sequence"/>
</dbReference>